<sequence length="555" mass="63085">MSGNHDYPPASRRGRGNRTGDRPPRSTATHLQHLRDLLTSDRSRDTSARALETLNREINHYRRSQDRPAFEESRAAVDRQAHQNRPRREDNLRGRFLRHSHPAMQRLQTLNVTVVDPDTSIPDSSRSPGGPSRRRTPRGSRSSQELGNRDSNTTSLLDEPVPLLSMPPVMPQPHEEDEEDDHLMDRWRVKRRKLDSDDNREGPQSFRYGHYGQVVPGALKMEMESCDGGLFEPEGELANPTYVLRNDSSFYSTKSDRCNIILKHRGETPFSLKRIVIKAPKNGYDGPLRMQEGMVFVSMGSEELVAQATDYQYHHTHRRQRRHRRSGMQPSQEYLNSYRAPLRTLERAALPGHELNSESGPNPSDADGRPRPISDFRVTMDYDERSERSDCGELDFGGPTTSSVADMDWLGVDNDMEEDLLFSDSDLSDGDLDAGEFGTFHQRRRELQRQVRAMRRQQAIEHGRLPRRPPAPSAYHPSSSSGPAQTPEPGPFMAHACFSIERTKNVVNIKFDPPPSGRYILVQLWCPHGDSNIDVQNITAYGFSGPRFFPAGTFR</sequence>
<evidence type="ECO:0000313" key="1">
    <source>
        <dbReference type="EMBL" id="KAK1140263.1"/>
    </source>
</evidence>
<comment type="caution">
    <text evidence="1">The sequence shown here is derived from an EMBL/GenBank/DDBJ whole genome shotgun (WGS) entry which is preliminary data.</text>
</comment>
<dbReference type="Proteomes" id="UP001177260">
    <property type="component" value="Unassembled WGS sequence"/>
</dbReference>
<accession>A0ACC3ARA3</accession>
<name>A0ACC3ARA3_9EURO</name>
<reference evidence="1 2" key="1">
    <citation type="journal article" date="2023" name="ACS Omega">
        <title>Identification of the Neoaspergillic Acid Biosynthesis Gene Cluster by Establishing an In Vitro CRISPR-Ribonucleoprotein Genetic System in Aspergillus melleus.</title>
        <authorList>
            <person name="Yuan B."/>
            <person name="Grau M.F."/>
            <person name="Murata R.M."/>
            <person name="Torok T."/>
            <person name="Venkateswaran K."/>
            <person name="Stajich J.E."/>
            <person name="Wang C.C.C."/>
        </authorList>
    </citation>
    <scope>NUCLEOTIDE SEQUENCE [LARGE SCALE GENOMIC DNA]</scope>
    <source>
        <strain evidence="1 2">IMV 1140</strain>
    </source>
</reference>
<proteinExistence type="predicted"/>
<keyword evidence="2" id="KW-1185">Reference proteome</keyword>
<organism evidence="1 2">
    <name type="scientific">Aspergillus melleus</name>
    <dbReference type="NCBI Taxonomy" id="138277"/>
    <lineage>
        <taxon>Eukaryota</taxon>
        <taxon>Fungi</taxon>
        <taxon>Dikarya</taxon>
        <taxon>Ascomycota</taxon>
        <taxon>Pezizomycotina</taxon>
        <taxon>Eurotiomycetes</taxon>
        <taxon>Eurotiomycetidae</taxon>
        <taxon>Eurotiales</taxon>
        <taxon>Aspergillaceae</taxon>
        <taxon>Aspergillus</taxon>
        <taxon>Aspergillus subgen. Circumdati</taxon>
    </lineage>
</organism>
<dbReference type="EMBL" id="JAOPJF010000087">
    <property type="protein sequence ID" value="KAK1140263.1"/>
    <property type="molecule type" value="Genomic_DNA"/>
</dbReference>
<gene>
    <name evidence="1" type="ORF">N8T08_010560</name>
</gene>
<protein>
    <submittedName>
        <fullName evidence="1">Uncharacterized protein</fullName>
    </submittedName>
</protein>
<evidence type="ECO:0000313" key="2">
    <source>
        <dbReference type="Proteomes" id="UP001177260"/>
    </source>
</evidence>